<evidence type="ECO:0000313" key="1">
    <source>
        <dbReference type="EMBL" id="OGE09596.1"/>
    </source>
</evidence>
<name>A0A1F5HZN7_9BACT</name>
<protein>
    <submittedName>
        <fullName evidence="1">Uncharacterized protein</fullName>
    </submittedName>
</protein>
<sequence length="277" mass="32240">MAVDTKDRIDIRKLTIEEPKVETPISPFSVITDRDWPEIEQMLEEHREDLRSPEFLYRLYELNVLFPGKLANYNNSKTFEIVKEDIEIFKETGGNNADIVHTMELVKQFWPERLERLSKQVKLKSFKDVIEERLNWTQIPFLTLQQAAAYKGIYPDENFQFNVDEAIQQIKNMQIQTHQGDIKLGINAAQAYGSLRILLGNLPDGTVDKYLIENAVAFLKEIKQSEIFNWSRDIELIFYLSTLAAKEIRFSERGLELIMPAQPQVADPSSLPETRKF</sequence>
<evidence type="ECO:0000313" key="2">
    <source>
        <dbReference type="Proteomes" id="UP000179227"/>
    </source>
</evidence>
<dbReference type="Proteomes" id="UP000179227">
    <property type="component" value="Unassembled WGS sequence"/>
</dbReference>
<gene>
    <name evidence="1" type="ORF">A3A60_01555</name>
</gene>
<comment type="caution">
    <text evidence="1">The sequence shown here is derived from an EMBL/GenBank/DDBJ whole genome shotgun (WGS) entry which is preliminary data.</text>
</comment>
<dbReference type="AlphaFoldDB" id="A0A1F5HZN7"/>
<dbReference type="EMBL" id="MFBS01000018">
    <property type="protein sequence ID" value="OGE09596.1"/>
    <property type="molecule type" value="Genomic_DNA"/>
</dbReference>
<dbReference type="STRING" id="1797729.A3A60_01555"/>
<proteinExistence type="predicted"/>
<organism evidence="1 2">
    <name type="scientific">Candidatus Curtissbacteria bacterium RIFCSPLOWO2_01_FULL_42_26</name>
    <dbReference type="NCBI Taxonomy" id="1797729"/>
    <lineage>
        <taxon>Bacteria</taxon>
        <taxon>Candidatus Curtissiibacteriota</taxon>
    </lineage>
</organism>
<accession>A0A1F5HZN7</accession>
<reference evidence="1 2" key="1">
    <citation type="journal article" date="2016" name="Nat. Commun.">
        <title>Thousands of microbial genomes shed light on interconnected biogeochemical processes in an aquifer system.</title>
        <authorList>
            <person name="Anantharaman K."/>
            <person name="Brown C.T."/>
            <person name="Hug L.A."/>
            <person name="Sharon I."/>
            <person name="Castelle C.J."/>
            <person name="Probst A.J."/>
            <person name="Thomas B.C."/>
            <person name="Singh A."/>
            <person name="Wilkins M.J."/>
            <person name="Karaoz U."/>
            <person name="Brodie E.L."/>
            <person name="Williams K.H."/>
            <person name="Hubbard S.S."/>
            <person name="Banfield J.F."/>
        </authorList>
    </citation>
    <scope>NUCLEOTIDE SEQUENCE [LARGE SCALE GENOMIC DNA]</scope>
</reference>